<feature type="compositionally biased region" description="Basic and acidic residues" evidence="1">
    <location>
        <begin position="741"/>
        <end position="752"/>
    </location>
</feature>
<organism evidence="2 3">
    <name type="scientific">Orbilia oligospora</name>
    <name type="common">Nematode-trapping fungus</name>
    <name type="synonym">Arthrobotrys oligospora</name>
    <dbReference type="NCBI Taxonomy" id="2813651"/>
    <lineage>
        <taxon>Eukaryota</taxon>
        <taxon>Fungi</taxon>
        <taxon>Dikarya</taxon>
        <taxon>Ascomycota</taxon>
        <taxon>Pezizomycotina</taxon>
        <taxon>Orbiliomycetes</taxon>
        <taxon>Orbiliales</taxon>
        <taxon>Orbiliaceae</taxon>
        <taxon>Orbilia</taxon>
    </lineage>
</organism>
<reference evidence="2 3" key="1">
    <citation type="submission" date="2019-06" db="EMBL/GenBank/DDBJ databases">
        <authorList>
            <person name="Palmer J.M."/>
        </authorList>
    </citation>
    <scope>NUCLEOTIDE SEQUENCE [LARGE SCALE GENOMIC DNA]</scope>
    <source>
        <strain evidence="2 3">TWF191</strain>
    </source>
</reference>
<evidence type="ECO:0008006" key="4">
    <source>
        <dbReference type="Google" id="ProtNLM"/>
    </source>
</evidence>
<feature type="compositionally biased region" description="Pro residues" evidence="1">
    <location>
        <begin position="351"/>
        <end position="363"/>
    </location>
</feature>
<feature type="compositionally biased region" description="Pro residues" evidence="1">
    <location>
        <begin position="323"/>
        <end position="344"/>
    </location>
</feature>
<feature type="compositionally biased region" description="Acidic residues" evidence="1">
    <location>
        <begin position="584"/>
        <end position="600"/>
    </location>
</feature>
<dbReference type="AlphaFoldDB" id="A0A7C8UY91"/>
<feature type="compositionally biased region" description="Basic and acidic residues" evidence="1">
    <location>
        <begin position="477"/>
        <end position="489"/>
    </location>
</feature>
<feature type="compositionally biased region" description="Basic and acidic residues" evidence="1">
    <location>
        <begin position="459"/>
        <end position="469"/>
    </location>
</feature>
<feature type="compositionally biased region" description="Acidic residues" evidence="1">
    <location>
        <begin position="753"/>
        <end position="783"/>
    </location>
</feature>
<sequence length="1280" mass="145752">MWIPPQSTSDKSLEVNQYVGDKSLKKRAYVKIEEWEPHKDFVLRQRHAKVKEKDILYALRYERGFMVEMHQLKKVLQLWNSKRNLKRKQRDYIVQIVKERRRAGKNQTIFYHPSGTLIDLPEVKEIMRRYGNSEPLEPPSPGGLIPGSPRLRQTPPDILFSNREISPNYNDHLSMIHGNASPGSLGSIHSPIVETGLEYTTPPHLAIDLFLQQTTAQSSANVTVPTTLGYSTDVSPGAIYPPLGFEDELSMSSAYPDLSGPTRADLSHSLDYRLQRPTLPAISPSSITAGYVPPPSSSSYFQGPPAPPLQYQPISEGYSYSAPAPPPAPPRRPIPGQYAPPAPLPAQVQPFAPPPPPPPPPGVPQTKSKSIFSRFGFSSSKKSSQPAMAAGGSIAPGAPVSAPYMQPGASADQQFPPPQVQSAPPAPQIAAPGIALGGPPPAPSDAKFRTPARSSARTPKKEPFVKEEFAEISTLDYSRDDSKKSKEGKSFGYSEMADRAGRLLSGMPPKVDESSKRSRQRVEEEETIMRRKAEEARLESQRLEQHRFYAQEQERLRSIEQARIREEEARHRQFERAYTQPEPMEVDEDAEWTEEEEETQDNWASSKPHWKQEPQEDEDEEWGEEEEAESWQDPGTSQWPVDGEYLRLQETLQRVSGKFNFYQPIMRIQREIKIGREHAILIRRDSKKLVFDAPDDFKIKLKEIRNDDYDDIVSALEGLSVSEKEKKDDGKELADALEGLKVSEDKKEGGEKWDDEEEEEEWSEDEEKGDEWEEENEKEDEWGEDKTEDKVGDGKSDKVLAKFDNLTLSEKSPAATEQKATTITTEKPLAAEVATEQLSKLKSYVPFKKFLKVEFAYKELYEVEFASDDMEQIYRIHLRDWLQKKVEDAEWELGMAPQRPKKSNGRKFLDENDKRRLPTHIYKATKHLVKADMDPNATETEVQYENKLWNWVLQRYKTIISYMKENSDTYWTDLWSKTEQAVVYFLPFLGKRFGTKHWFTLEAIKLLGESYIWEEIEGGWKYGLQLRNLAYDGFVSLGFENSGIVSDCVDDGVIERERRKGRSKMELRRAVEHYRTIRADFGDWSQLGVYAIGLLIRALARVDKERAVKLIPIAAAGFLEIPRGLLWRREIASSVWLVGEAMREVGMVKESVGFFWRTMPAMREIQLIQEALPAARVLGGLAEGFQVLGKFPQAIGWRKIVLEVSSVALGRGHPESVFWAKRAREGLEARGIQLLKTPNPRKVEWVAGKILLEGKRRGVDQKRLLRFTRKAIRKFESSGR</sequence>
<feature type="region of interest" description="Disordered" evidence="1">
    <location>
        <begin position="723"/>
        <end position="794"/>
    </location>
</feature>
<name>A0A7C8UY91_ORBOL</name>
<evidence type="ECO:0000313" key="3">
    <source>
        <dbReference type="Proteomes" id="UP000483672"/>
    </source>
</evidence>
<comment type="caution">
    <text evidence="2">The sequence shown here is derived from an EMBL/GenBank/DDBJ whole genome shotgun (WGS) entry which is preliminary data.</text>
</comment>
<evidence type="ECO:0000313" key="2">
    <source>
        <dbReference type="EMBL" id="KAF3225519.1"/>
    </source>
</evidence>
<accession>A0A7C8UY91</accession>
<proteinExistence type="predicted"/>
<feature type="compositionally biased region" description="Basic and acidic residues" evidence="1">
    <location>
        <begin position="510"/>
        <end position="528"/>
    </location>
</feature>
<feature type="compositionally biased region" description="Low complexity" evidence="1">
    <location>
        <begin position="364"/>
        <end position="384"/>
    </location>
</feature>
<dbReference type="Proteomes" id="UP000483672">
    <property type="component" value="Unassembled WGS sequence"/>
</dbReference>
<feature type="compositionally biased region" description="Pro residues" evidence="1">
    <location>
        <begin position="415"/>
        <end position="427"/>
    </location>
</feature>
<dbReference type="EMBL" id="WIPF01000027">
    <property type="protein sequence ID" value="KAF3225519.1"/>
    <property type="molecule type" value="Genomic_DNA"/>
</dbReference>
<feature type="region of interest" description="Disordered" evidence="1">
    <location>
        <begin position="567"/>
        <end position="640"/>
    </location>
</feature>
<protein>
    <recommendedName>
        <fullName evidence="4">Clr5 domain-containing protein</fullName>
    </recommendedName>
</protein>
<feature type="region of interest" description="Disordered" evidence="1">
    <location>
        <begin position="295"/>
        <end position="528"/>
    </location>
</feature>
<feature type="compositionally biased region" description="Acidic residues" evidence="1">
    <location>
        <begin position="615"/>
        <end position="630"/>
    </location>
</feature>
<gene>
    <name evidence="2" type="ORF">TWF191_005223</name>
</gene>
<evidence type="ECO:0000256" key="1">
    <source>
        <dbReference type="SAM" id="MobiDB-lite"/>
    </source>
</evidence>
<feature type="compositionally biased region" description="Basic and acidic residues" evidence="1">
    <location>
        <begin position="723"/>
        <end position="734"/>
    </location>
</feature>
<feature type="compositionally biased region" description="Basic and acidic residues" evidence="1">
    <location>
        <begin position="784"/>
        <end position="794"/>
    </location>
</feature>